<dbReference type="SUPFAM" id="SSF52540">
    <property type="entry name" value="P-loop containing nucleoside triphosphate hydrolases"/>
    <property type="match status" value="1"/>
</dbReference>
<organism evidence="6 7">
    <name type="scientific">Phyllosticta citribraziliensis</name>
    <dbReference type="NCBI Taxonomy" id="989973"/>
    <lineage>
        <taxon>Eukaryota</taxon>
        <taxon>Fungi</taxon>
        <taxon>Dikarya</taxon>
        <taxon>Ascomycota</taxon>
        <taxon>Pezizomycotina</taxon>
        <taxon>Dothideomycetes</taxon>
        <taxon>Dothideomycetes incertae sedis</taxon>
        <taxon>Botryosphaeriales</taxon>
        <taxon>Phyllostictaceae</taxon>
        <taxon>Phyllosticta</taxon>
    </lineage>
</organism>
<name>A0ABR1LDR3_9PEZI</name>
<dbReference type="Pfam" id="PF24883">
    <property type="entry name" value="NPHP3_N"/>
    <property type="match status" value="1"/>
</dbReference>
<evidence type="ECO:0000259" key="3">
    <source>
        <dbReference type="Pfam" id="PF17100"/>
    </source>
</evidence>
<sequence length="1132" mass="127073">MPPVDTGGPPWPASRWEEAFQHLTKAEQTQISKTLQPGSLLLPNLLSDIEAQIDRCESKDHVLYTRDDGEEVKLQDSLASIAGHITKFKALGDAAISLAPGYASIPWAAVGFILQATVNDVNKFKQMREGVEIVSKTAATFAEIEKMSFKNQSNLKEQLSSAIIDLYISILKYLLGARVYYSKSRTKRWLRSFSEDTNRTSDFLKSIKEHETTANVLSDKVAQEDSLAALESIQAGVGTLHADISPIKESLVGVKARREKLLQHLNAPSTDARLDQARRERFGDTCNWILDTKMFQEWISERPHQAQVLWIQGPPGFGKTILSARVVDYLLDKFPRRVAYFFASDSEKSHDTNAILRSWIAQMIDQSDETIPAAEKILLSGASHADPSSNSRLWPLVTSIAKVLDETTFVVDGFDECSSVDKSIKWRNSKARETFLQDLKESIKGTSARVLVVSRDIPDIRQGLSAFTSSNDAKLYEHQITPEDTTPDIRAYSKEILESTHPNSEQLHARLIDQACNKSDGMFLWTRFLQEEIQSSSCSEDELENIMEEMPLGMDQLYEKELSKIFHKSVLKRDRDRVAAIFRWVLYAVRPLTVAELAEALILESEDKGSVYPKEKLPACWVDGRVDEDFFENVIKRPCGSLVTAQGWDFDTRTVHFVHFSVKEYLLRPHQDPVEWPDFSDPARENMNLGRHCLWYLCFDCFGDRKQGEDLNMTFSRESFEQPVTTLPPPHYFQWRNYPFLVYAAGYWLKHVYLETERPLDVLEYESKLLRSSNWKHWAWEVEITDHCGEDWPLWWNVKRKIMNPSPIYYAALLGLTDVVKCWHVMGFSLDAEGGLYGFPLQAAAHGGSLDIAEYLLRNGTDVNQAGGYYKNALIAAADASSTEMIRLLLSFDADPTQTTKFGRTALHLACYDGLVEDVSMLVEAGSPLSGLDAFNLSPIGNAAIRGHYKVVEFLLGHNADLAYDQPEVFLAAFRAGSMDVARLLLRHSALAPPRKKHEGEVILDAAEAGGEMVDAEGLYGRWHVPSDDAGFSLTLDSSNVEAADNGPIFEGYIDMTSDQLAFGHVSYDQSVRLVLGKEEACEKEIFALYDGIIEAHKGKVAATMTLMKTELAGLGGSCPDQLTFKLTRSVS</sequence>
<keyword evidence="7" id="KW-1185">Reference proteome</keyword>
<gene>
    <name evidence="6" type="ORF">J3D65DRAFT_605887</name>
</gene>
<evidence type="ECO:0000313" key="7">
    <source>
        <dbReference type="Proteomes" id="UP001360953"/>
    </source>
</evidence>
<dbReference type="InterPro" id="IPR054471">
    <property type="entry name" value="GPIID_WHD"/>
</dbReference>
<dbReference type="PANTHER" id="PTHR10039:SF17">
    <property type="entry name" value="FUNGAL STAND N-TERMINAL GOODBYE DOMAIN-CONTAINING PROTEIN-RELATED"/>
    <property type="match status" value="1"/>
</dbReference>
<dbReference type="RefSeq" id="XP_066652760.1">
    <property type="nucleotide sequence ID" value="XM_066798381.1"/>
</dbReference>
<evidence type="ECO:0000256" key="2">
    <source>
        <dbReference type="PROSITE-ProRule" id="PRU00023"/>
    </source>
</evidence>
<dbReference type="GeneID" id="92031287"/>
<dbReference type="EMBL" id="JBBPEH010000010">
    <property type="protein sequence ID" value="KAK7533367.1"/>
    <property type="molecule type" value="Genomic_DNA"/>
</dbReference>
<dbReference type="Pfam" id="PF22939">
    <property type="entry name" value="WHD_GPIID"/>
    <property type="match status" value="1"/>
</dbReference>
<evidence type="ECO:0000259" key="4">
    <source>
        <dbReference type="Pfam" id="PF22939"/>
    </source>
</evidence>
<proteinExistence type="predicted"/>
<dbReference type="SUPFAM" id="SSF48403">
    <property type="entry name" value="Ankyrin repeat"/>
    <property type="match status" value="1"/>
</dbReference>
<dbReference type="PROSITE" id="PS50297">
    <property type="entry name" value="ANK_REP_REGION"/>
    <property type="match status" value="2"/>
</dbReference>
<keyword evidence="1" id="KW-0677">Repeat</keyword>
<protein>
    <recommendedName>
        <fullName evidence="8">NACHT domain-containing protein</fullName>
    </recommendedName>
</protein>
<dbReference type="SMART" id="SM00248">
    <property type="entry name" value="ANK"/>
    <property type="match status" value="6"/>
</dbReference>
<dbReference type="PANTHER" id="PTHR10039">
    <property type="entry name" value="AMELOGENIN"/>
    <property type="match status" value="1"/>
</dbReference>
<dbReference type="InterPro" id="IPR056884">
    <property type="entry name" value="NPHP3-like_N"/>
</dbReference>
<dbReference type="Pfam" id="PF12796">
    <property type="entry name" value="Ank_2"/>
    <property type="match status" value="1"/>
</dbReference>
<dbReference type="InterPro" id="IPR036770">
    <property type="entry name" value="Ankyrin_rpt-contain_sf"/>
</dbReference>
<dbReference type="Pfam" id="PF17100">
    <property type="entry name" value="NACHT_N"/>
    <property type="match status" value="1"/>
</dbReference>
<dbReference type="InterPro" id="IPR031359">
    <property type="entry name" value="NACHT_N"/>
</dbReference>
<keyword evidence="2" id="KW-0040">ANK repeat</keyword>
<feature type="domain" description="Nephrocystin 3-like N-terminal" evidence="5">
    <location>
        <begin position="284"/>
        <end position="455"/>
    </location>
</feature>
<feature type="repeat" description="ANK" evidence="2">
    <location>
        <begin position="840"/>
        <end position="868"/>
    </location>
</feature>
<dbReference type="PROSITE" id="PS50088">
    <property type="entry name" value="ANK_REPEAT"/>
    <property type="match status" value="2"/>
</dbReference>
<accession>A0ABR1LDR3</accession>
<feature type="repeat" description="ANK" evidence="2">
    <location>
        <begin position="902"/>
        <end position="934"/>
    </location>
</feature>
<dbReference type="InterPro" id="IPR002110">
    <property type="entry name" value="Ankyrin_rpt"/>
</dbReference>
<evidence type="ECO:0000313" key="6">
    <source>
        <dbReference type="EMBL" id="KAK7533367.1"/>
    </source>
</evidence>
<comment type="caution">
    <text evidence="6">The sequence shown here is derived from an EMBL/GenBank/DDBJ whole genome shotgun (WGS) entry which is preliminary data.</text>
</comment>
<dbReference type="InterPro" id="IPR027417">
    <property type="entry name" value="P-loop_NTPase"/>
</dbReference>
<feature type="domain" description="NWD NACHT-NTPase N-terminal" evidence="3">
    <location>
        <begin position="70"/>
        <end position="213"/>
    </location>
</feature>
<evidence type="ECO:0000256" key="1">
    <source>
        <dbReference type="ARBA" id="ARBA00022737"/>
    </source>
</evidence>
<reference evidence="6 7" key="1">
    <citation type="submission" date="2024-04" db="EMBL/GenBank/DDBJ databases">
        <title>Phyllosticta paracitricarpa is synonymous to the EU quarantine fungus P. citricarpa based on phylogenomic analyses.</title>
        <authorList>
            <consortium name="Lawrence Berkeley National Laboratory"/>
            <person name="Van ingen-buijs V.A."/>
            <person name="Van westerhoven A.C."/>
            <person name="Haridas S."/>
            <person name="Skiadas P."/>
            <person name="Martin F."/>
            <person name="Groenewald J.Z."/>
            <person name="Crous P.W."/>
            <person name="Seidl M.F."/>
        </authorList>
    </citation>
    <scope>NUCLEOTIDE SEQUENCE [LARGE SCALE GENOMIC DNA]</scope>
    <source>
        <strain evidence="6 7">CPC 17464</strain>
    </source>
</reference>
<evidence type="ECO:0008006" key="8">
    <source>
        <dbReference type="Google" id="ProtNLM"/>
    </source>
</evidence>
<dbReference type="Gene3D" id="3.40.50.300">
    <property type="entry name" value="P-loop containing nucleotide triphosphate hydrolases"/>
    <property type="match status" value="1"/>
</dbReference>
<dbReference type="Proteomes" id="UP001360953">
    <property type="component" value="Unassembled WGS sequence"/>
</dbReference>
<evidence type="ECO:0000259" key="5">
    <source>
        <dbReference type="Pfam" id="PF24883"/>
    </source>
</evidence>
<dbReference type="Gene3D" id="1.25.40.20">
    <property type="entry name" value="Ankyrin repeat-containing domain"/>
    <property type="match status" value="1"/>
</dbReference>
<feature type="domain" description="GPI inositol-deacylase winged helix" evidence="4">
    <location>
        <begin position="573"/>
        <end position="668"/>
    </location>
</feature>